<feature type="domain" description="MJ1316 RNA cyclic group end recognition" evidence="2">
    <location>
        <begin position="155"/>
        <end position="225"/>
    </location>
</feature>
<dbReference type="InterPro" id="IPR040459">
    <property type="entry name" value="MJ1316"/>
</dbReference>
<dbReference type="InterPro" id="IPR042653">
    <property type="entry name" value="Leng9"/>
</dbReference>
<dbReference type="Proteomes" id="UP001447188">
    <property type="component" value="Unassembled WGS sequence"/>
</dbReference>
<dbReference type="EMBL" id="JBBBZM010000062">
    <property type="protein sequence ID" value="KAL0635789.1"/>
    <property type="molecule type" value="Genomic_DNA"/>
</dbReference>
<dbReference type="PANTHER" id="PTHR46729:SF1">
    <property type="entry name" value="LEUKOCYTE RECEPTOR CLUSTER MEMBER 9"/>
    <property type="match status" value="1"/>
</dbReference>
<organism evidence="3 4">
    <name type="scientific">Discina gigas</name>
    <dbReference type="NCBI Taxonomy" id="1032678"/>
    <lineage>
        <taxon>Eukaryota</taxon>
        <taxon>Fungi</taxon>
        <taxon>Dikarya</taxon>
        <taxon>Ascomycota</taxon>
        <taxon>Pezizomycotina</taxon>
        <taxon>Pezizomycetes</taxon>
        <taxon>Pezizales</taxon>
        <taxon>Discinaceae</taxon>
        <taxon>Discina</taxon>
    </lineage>
</organism>
<name>A0ABR3GIL7_9PEZI</name>
<comment type="caution">
    <text evidence="3">The sequence shown here is derived from an EMBL/GenBank/DDBJ whole genome shotgun (WGS) entry which is preliminary data.</text>
</comment>
<evidence type="ECO:0000259" key="2">
    <source>
        <dbReference type="Pfam" id="PF04457"/>
    </source>
</evidence>
<evidence type="ECO:0000313" key="3">
    <source>
        <dbReference type="EMBL" id="KAL0635789.1"/>
    </source>
</evidence>
<keyword evidence="4" id="KW-1185">Reference proteome</keyword>
<reference evidence="3 4" key="1">
    <citation type="submission" date="2024-02" db="EMBL/GenBank/DDBJ databases">
        <title>Discinaceae phylogenomics.</title>
        <authorList>
            <person name="Dirks A.C."/>
            <person name="James T.Y."/>
        </authorList>
    </citation>
    <scope>NUCLEOTIDE SEQUENCE [LARGE SCALE GENOMIC DNA]</scope>
    <source>
        <strain evidence="3 4">ACD0624</strain>
    </source>
</reference>
<accession>A0ABR3GIL7</accession>
<dbReference type="PANTHER" id="PTHR46729">
    <property type="entry name" value="LEUKOCYTE RECEPTOR CLUSTER MEMBER 9"/>
    <property type="match status" value="1"/>
</dbReference>
<gene>
    <name evidence="3" type="ORF">Q9L58_005222</name>
</gene>
<protein>
    <recommendedName>
        <fullName evidence="2">MJ1316 RNA cyclic group end recognition domain-containing protein</fullName>
    </recommendedName>
</protein>
<proteinExistence type="predicted"/>
<dbReference type="Pfam" id="PF04457">
    <property type="entry name" value="MJ1316"/>
    <property type="match status" value="1"/>
</dbReference>
<feature type="region of interest" description="Disordered" evidence="1">
    <location>
        <begin position="117"/>
        <end position="151"/>
    </location>
</feature>
<sequence>MPEFTNIEAAEEWTELRGFYLVGLSNDEPQSFTNEADAQKAKDHKREIENKFLDVIRNFEDLLRGNATHYDAADSWIQVQHVGQSGLGTSVELDDRDWGGEGGVEEYAEDIDDDNALLSEDDGRYDGEDDYVSSRNDKKKPPKKIPTSIPGGKKLRPAADVISRIRWDPSLDARDFLIGYEDRFLGTRETEIEKWKTEQTDLEFIPMHRVIYFKRKSDGVLVWDREAKKDLLFGSGGFGDESLLS</sequence>
<evidence type="ECO:0000256" key="1">
    <source>
        <dbReference type="SAM" id="MobiDB-lite"/>
    </source>
</evidence>
<evidence type="ECO:0000313" key="4">
    <source>
        <dbReference type="Proteomes" id="UP001447188"/>
    </source>
</evidence>